<comment type="caution">
    <text evidence="3">The sequence shown here is derived from an EMBL/GenBank/DDBJ whole genome shotgun (WGS) entry which is preliminary data.</text>
</comment>
<proteinExistence type="predicted"/>
<evidence type="ECO:0000313" key="4">
    <source>
        <dbReference type="Proteomes" id="UP000772434"/>
    </source>
</evidence>
<sequence length="305" mass="34136">MSRRPRRIAVPNPGPSVTTRSRTSARASDRVGGTLNATTRSEEEKTTEASSTRGHRGAAVPRSDNDEHLKDRRLTTLDRASQSQVEGAVVDVSPSAHSPPDASSFTRRRQIPPTRQANLSPEDAPPSRDTNTETAISDDDREMDHIPSSSIQGQSSRPPTTPGPPDSTTRRIWTDLYEETYHTRGQNAFYQSKMHESKEDFAIRLKEMKEASIREGLAMNAKIREQRLKDSPKTHMTKPGYGGVPIELRTHQSRWEYYGELLDEAIGDARFDGVQREWSEQELKAIAAANKTFQEAADLPFKSPR</sequence>
<evidence type="ECO:0000256" key="1">
    <source>
        <dbReference type="SAM" id="MobiDB-lite"/>
    </source>
</evidence>
<dbReference type="EMBL" id="JADNRY010000261">
    <property type="protein sequence ID" value="KAF9060088.1"/>
    <property type="molecule type" value="Genomic_DNA"/>
</dbReference>
<feature type="compositionally biased region" description="Basic and acidic residues" evidence="1">
    <location>
        <begin position="63"/>
        <end position="76"/>
    </location>
</feature>
<dbReference type="Proteomes" id="UP000772434">
    <property type="component" value="Unassembled WGS sequence"/>
</dbReference>
<feature type="region of interest" description="Disordered" evidence="1">
    <location>
        <begin position="1"/>
        <end position="170"/>
    </location>
</feature>
<evidence type="ECO:0000313" key="3">
    <source>
        <dbReference type="EMBL" id="KAF9061744.1"/>
    </source>
</evidence>
<name>A0A9P5U0W3_9AGAR</name>
<protein>
    <submittedName>
        <fullName evidence="3">Uncharacterized protein</fullName>
    </submittedName>
</protein>
<reference evidence="3" key="1">
    <citation type="submission" date="2020-11" db="EMBL/GenBank/DDBJ databases">
        <authorList>
            <consortium name="DOE Joint Genome Institute"/>
            <person name="Ahrendt S."/>
            <person name="Riley R."/>
            <person name="Andreopoulos W."/>
            <person name="Labutti K."/>
            <person name="Pangilinan J."/>
            <person name="Ruiz-Duenas F.J."/>
            <person name="Barrasa J.M."/>
            <person name="Sanchez-Garcia M."/>
            <person name="Camarero S."/>
            <person name="Miyauchi S."/>
            <person name="Serrano A."/>
            <person name="Linde D."/>
            <person name="Babiker R."/>
            <person name="Drula E."/>
            <person name="Ayuso-Fernandez I."/>
            <person name="Pacheco R."/>
            <person name="Padilla G."/>
            <person name="Ferreira P."/>
            <person name="Barriuso J."/>
            <person name="Kellner H."/>
            <person name="Castanera R."/>
            <person name="Alfaro M."/>
            <person name="Ramirez L."/>
            <person name="Pisabarro A.G."/>
            <person name="Kuo A."/>
            <person name="Tritt A."/>
            <person name="Lipzen A."/>
            <person name="He G."/>
            <person name="Yan M."/>
            <person name="Ng V."/>
            <person name="Cullen D."/>
            <person name="Martin F."/>
            <person name="Rosso M.-N."/>
            <person name="Henrissat B."/>
            <person name="Hibbett D."/>
            <person name="Martinez A.T."/>
            <person name="Grigoriev I.V."/>
        </authorList>
    </citation>
    <scope>NUCLEOTIDE SEQUENCE</scope>
    <source>
        <strain evidence="3">AH 40177</strain>
    </source>
</reference>
<accession>A0A9P5U0W3</accession>
<evidence type="ECO:0000313" key="2">
    <source>
        <dbReference type="EMBL" id="KAF9060088.1"/>
    </source>
</evidence>
<keyword evidence="4" id="KW-1185">Reference proteome</keyword>
<feature type="compositionally biased region" description="Low complexity" evidence="1">
    <location>
        <begin position="88"/>
        <end position="104"/>
    </location>
</feature>
<gene>
    <name evidence="3" type="ORF">BDP27DRAFT_1337625</name>
    <name evidence="2" type="ORF">BDP27DRAFT_1340195</name>
</gene>
<dbReference type="EMBL" id="JADNRY010000191">
    <property type="protein sequence ID" value="KAF9061744.1"/>
    <property type="molecule type" value="Genomic_DNA"/>
</dbReference>
<dbReference type="AlphaFoldDB" id="A0A9P5U0W3"/>
<organism evidence="3 4">
    <name type="scientific">Rhodocollybia butyracea</name>
    <dbReference type="NCBI Taxonomy" id="206335"/>
    <lineage>
        <taxon>Eukaryota</taxon>
        <taxon>Fungi</taxon>
        <taxon>Dikarya</taxon>
        <taxon>Basidiomycota</taxon>
        <taxon>Agaricomycotina</taxon>
        <taxon>Agaricomycetes</taxon>
        <taxon>Agaricomycetidae</taxon>
        <taxon>Agaricales</taxon>
        <taxon>Marasmiineae</taxon>
        <taxon>Omphalotaceae</taxon>
        <taxon>Rhodocollybia</taxon>
    </lineage>
</organism>